<protein>
    <submittedName>
        <fullName evidence="1">Uncharacterized protein</fullName>
    </submittedName>
</protein>
<accession>A0ABV4DV18</accession>
<gene>
    <name evidence="1" type="ORF">AB8S09_04410</name>
</gene>
<dbReference type="Proteomes" id="UP001565220">
    <property type="component" value="Unassembled WGS sequence"/>
</dbReference>
<reference evidence="1 2" key="1">
    <citation type="submission" date="2024-08" db="EMBL/GenBank/DDBJ databases">
        <title>Clostridium lapicellarii sp. nov., and Clostridium renhuaiense sp. nov., two species isolated from the mud in a fermentation cellar used for producing sauce-flavour Chinese liquors.</title>
        <authorList>
            <person name="Yang F."/>
            <person name="Wang H."/>
            <person name="Chen L.Q."/>
            <person name="Zhou N."/>
            <person name="Lu J.J."/>
            <person name="Pu X.X."/>
            <person name="Wan B."/>
            <person name="Wang L."/>
            <person name="Liu S.J."/>
        </authorList>
    </citation>
    <scope>NUCLEOTIDE SEQUENCE [LARGE SCALE GENOMIC DNA]</scope>
    <source>
        <strain evidence="1 2">MT-113</strain>
    </source>
</reference>
<comment type="caution">
    <text evidence="1">The sequence shown here is derived from an EMBL/GenBank/DDBJ whole genome shotgun (WGS) entry which is preliminary data.</text>
</comment>
<sequence>MNNHENDKRHSTRFLAWSGGLCYERAYLDLYKSNPGTPFLCMGNW</sequence>
<proteinExistence type="predicted"/>
<keyword evidence="2" id="KW-1185">Reference proteome</keyword>
<name>A0ABV4DV18_9CLOT</name>
<evidence type="ECO:0000313" key="1">
    <source>
        <dbReference type="EMBL" id="MEY8762893.1"/>
    </source>
</evidence>
<dbReference type="EMBL" id="JBGFFE010000004">
    <property type="protein sequence ID" value="MEY8762893.1"/>
    <property type="molecule type" value="Genomic_DNA"/>
</dbReference>
<dbReference type="RefSeq" id="WP_369868541.1">
    <property type="nucleotide sequence ID" value="NZ_JBGFFE010000004.1"/>
</dbReference>
<organism evidence="1 2">
    <name type="scientific">Clostridium lapidicellarium</name>
    <dbReference type="NCBI Taxonomy" id="3240931"/>
    <lineage>
        <taxon>Bacteria</taxon>
        <taxon>Bacillati</taxon>
        <taxon>Bacillota</taxon>
        <taxon>Clostridia</taxon>
        <taxon>Eubacteriales</taxon>
        <taxon>Clostridiaceae</taxon>
        <taxon>Clostridium</taxon>
    </lineage>
</organism>
<evidence type="ECO:0000313" key="2">
    <source>
        <dbReference type="Proteomes" id="UP001565220"/>
    </source>
</evidence>